<dbReference type="EMBL" id="JAERQJ010000015">
    <property type="protein sequence ID" value="MBL0685983.1"/>
    <property type="molecule type" value="Genomic_DNA"/>
</dbReference>
<dbReference type="Pfam" id="PF12867">
    <property type="entry name" value="DinB_2"/>
    <property type="match status" value="1"/>
</dbReference>
<keyword evidence="3" id="KW-1185">Reference proteome</keyword>
<dbReference type="AlphaFoldDB" id="A0A936ZWJ4"/>
<accession>A0A936ZWJ4</accession>
<dbReference type="Gene3D" id="1.20.120.450">
    <property type="entry name" value="dinb family like domain"/>
    <property type="match status" value="1"/>
</dbReference>
<organism evidence="2 3">
    <name type="scientific">Aquimarina mytili</name>
    <dbReference type="NCBI Taxonomy" id="874423"/>
    <lineage>
        <taxon>Bacteria</taxon>
        <taxon>Pseudomonadati</taxon>
        <taxon>Bacteroidota</taxon>
        <taxon>Flavobacteriia</taxon>
        <taxon>Flavobacteriales</taxon>
        <taxon>Flavobacteriaceae</taxon>
        <taxon>Aquimarina</taxon>
    </lineage>
</organism>
<evidence type="ECO:0000259" key="1">
    <source>
        <dbReference type="Pfam" id="PF12867"/>
    </source>
</evidence>
<sequence>MVEQLKSTHTNHEWFIPTKIAIEGLSAKQSNWKNSTENHSIGGLVSHILFWNEVNLRAFKGEDMSNFEVNNETTFKKYSDDEWKNLVAKLDTIQIEWELLTKNATDKQLNEWSSEIANMTAHNAYHTCQIIYIRKRKGWWNKKVRYMVYDTICI</sequence>
<gene>
    <name evidence="2" type="ORF">JJQ60_20820</name>
</gene>
<dbReference type="RefSeq" id="WP_201924473.1">
    <property type="nucleotide sequence ID" value="NZ_BAABAX010000016.1"/>
</dbReference>
<dbReference type="Proteomes" id="UP000651057">
    <property type="component" value="Unassembled WGS sequence"/>
</dbReference>
<dbReference type="InterPro" id="IPR024775">
    <property type="entry name" value="DinB-like"/>
</dbReference>
<feature type="domain" description="DinB-like" evidence="1">
    <location>
        <begin position="21"/>
        <end position="111"/>
    </location>
</feature>
<dbReference type="SUPFAM" id="SSF109854">
    <property type="entry name" value="DinB/YfiT-like putative metalloenzymes"/>
    <property type="match status" value="1"/>
</dbReference>
<protein>
    <submittedName>
        <fullName evidence="2">DinB family protein</fullName>
    </submittedName>
</protein>
<dbReference type="InterPro" id="IPR034660">
    <property type="entry name" value="DinB/YfiT-like"/>
</dbReference>
<evidence type="ECO:0000313" key="2">
    <source>
        <dbReference type="EMBL" id="MBL0685983.1"/>
    </source>
</evidence>
<comment type="caution">
    <text evidence="2">The sequence shown here is derived from an EMBL/GenBank/DDBJ whole genome shotgun (WGS) entry which is preliminary data.</text>
</comment>
<reference evidence="2" key="1">
    <citation type="submission" date="2021-01" db="EMBL/GenBank/DDBJ databases">
        <authorList>
            <person name="Zhong Y.L."/>
        </authorList>
    </citation>
    <scope>NUCLEOTIDE SEQUENCE</scope>
    <source>
        <strain evidence="2">KCTC 23302</strain>
    </source>
</reference>
<name>A0A936ZWJ4_9FLAO</name>
<proteinExistence type="predicted"/>
<evidence type="ECO:0000313" key="3">
    <source>
        <dbReference type="Proteomes" id="UP000651057"/>
    </source>
</evidence>